<keyword evidence="1 4" id="KW-0479">Metal-binding</keyword>
<dbReference type="PROSITE" id="PS50103">
    <property type="entry name" value="ZF_C3H1"/>
    <property type="match status" value="1"/>
</dbReference>
<evidence type="ECO:0000313" key="7">
    <source>
        <dbReference type="EMBL" id="MBX13046.1"/>
    </source>
</evidence>
<feature type="compositionally biased region" description="Basic and acidic residues" evidence="5">
    <location>
        <begin position="56"/>
        <end position="77"/>
    </location>
</feature>
<dbReference type="InterPro" id="IPR029063">
    <property type="entry name" value="SAM-dependent_MTases_sf"/>
</dbReference>
<dbReference type="Pfam" id="PF00076">
    <property type="entry name" value="RRM_1"/>
    <property type="match status" value="1"/>
</dbReference>
<dbReference type="InterPro" id="IPR000571">
    <property type="entry name" value="Znf_CCCH"/>
</dbReference>
<dbReference type="Pfam" id="PF00642">
    <property type="entry name" value="zf-CCCH"/>
    <property type="match status" value="1"/>
</dbReference>
<feature type="region of interest" description="Disordered" evidence="5">
    <location>
        <begin position="23"/>
        <end position="82"/>
    </location>
</feature>
<name>A0A2P2L534_RHIMU</name>
<evidence type="ECO:0000256" key="3">
    <source>
        <dbReference type="ARBA" id="ARBA00022833"/>
    </source>
</evidence>
<feature type="compositionally biased region" description="Polar residues" evidence="5">
    <location>
        <begin position="23"/>
        <end position="35"/>
    </location>
</feature>
<dbReference type="PANTHER" id="PTHR45904">
    <property type="entry name" value="TRNA (URACIL-5-)-METHYLTRANSFERASE"/>
    <property type="match status" value="1"/>
</dbReference>
<dbReference type="SMART" id="SM00356">
    <property type="entry name" value="ZnF_C3H1"/>
    <property type="match status" value="1"/>
</dbReference>
<feature type="region of interest" description="Disordered" evidence="5">
    <location>
        <begin position="284"/>
        <end position="304"/>
    </location>
</feature>
<proteinExistence type="predicted"/>
<evidence type="ECO:0000256" key="5">
    <source>
        <dbReference type="SAM" id="MobiDB-lite"/>
    </source>
</evidence>
<evidence type="ECO:0000256" key="2">
    <source>
        <dbReference type="ARBA" id="ARBA00022771"/>
    </source>
</evidence>
<sequence>MASSPNNELLPTEALSLSCTQSNCCDSSGQPSQLDPDQFRPSSSPSTDATTAVATDGDHPSGKRKRDEQPTEPESTKDPSLNPLYKTSLCSYFRRHSGSCSHGSACRYAHGEEELRPRPDNTWDPTSERAKKAMKLENDGSGQCQGKVAEEIMMTDVVANDGDGDNDGGGGCLDPGLSKCLVHLPRKWSSDNLKKFLNDQGVLFKHAKKKKGMAVGFVSFESVEQLKSAVEKLEGRSVGNDKIKVVDVIPRAYDEKIKSAMAFPQQTQVSKSALDGENVVISKSSGGLGDDANDDESVQDSSVSRGKCVRDVVTPLAHMPYEEQLEHKKSSVMQMLKKLTRSARKACPNGVPLPEWILKSREIGGLPCELVGILESPLINGYRNKCEFSTGYSLQGKPTVGFMLGNFREGVTAVEEPVDCPNVSHIACKYASIFQEFLQQSSLPIWNRFKNTGFWRQLTVCTIPASRSDENLSCIISAFSPLHYVKSIVTLYDLSKVPNDKIPFPHLPFNTCIIRSEREGCHRNLLMLKTLRSAYQRLCSLFRFVCCEFLWFLLFK</sequence>
<dbReference type="SUPFAM" id="SSF54928">
    <property type="entry name" value="RNA-binding domain, RBD"/>
    <property type="match status" value="1"/>
</dbReference>
<dbReference type="SUPFAM" id="SSF90229">
    <property type="entry name" value="CCCH zinc finger"/>
    <property type="match status" value="1"/>
</dbReference>
<dbReference type="InterPro" id="IPR045850">
    <property type="entry name" value="TRM2_met"/>
</dbReference>
<evidence type="ECO:0000256" key="4">
    <source>
        <dbReference type="PROSITE-ProRule" id="PRU00723"/>
    </source>
</evidence>
<dbReference type="Gene3D" id="2.40.50.1070">
    <property type="match status" value="1"/>
</dbReference>
<dbReference type="InterPro" id="IPR012677">
    <property type="entry name" value="Nucleotide-bd_a/b_plait_sf"/>
</dbReference>
<feature type="domain" description="C3H1-type" evidence="6">
    <location>
        <begin position="84"/>
        <end position="113"/>
    </location>
</feature>
<evidence type="ECO:0000259" key="6">
    <source>
        <dbReference type="PROSITE" id="PS50103"/>
    </source>
</evidence>
<organism evidence="7">
    <name type="scientific">Rhizophora mucronata</name>
    <name type="common">Asiatic mangrove</name>
    <dbReference type="NCBI Taxonomy" id="61149"/>
    <lineage>
        <taxon>Eukaryota</taxon>
        <taxon>Viridiplantae</taxon>
        <taxon>Streptophyta</taxon>
        <taxon>Embryophyta</taxon>
        <taxon>Tracheophyta</taxon>
        <taxon>Spermatophyta</taxon>
        <taxon>Magnoliopsida</taxon>
        <taxon>eudicotyledons</taxon>
        <taxon>Gunneridae</taxon>
        <taxon>Pentapetalae</taxon>
        <taxon>rosids</taxon>
        <taxon>fabids</taxon>
        <taxon>Malpighiales</taxon>
        <taxon>Rhizophoraceae</taxon>
        <taxon>Rhizophora</taxon>
    </lineage>
</organism>
<dbReference type="InterPro" id="IPR036855">
    <property type="entry name" value="Znf_CCCH_sf"/>
</dbReference>
<keyword evidence="3 4" id="KW-0862">Zinc</keyword>
<dbReference type="PANTHER" id="PTHR45904:SF2">
    <property type="entry name" value="TRNA (URACIL-5-)-METHYLTRANSFERASE HOMOLOG A"/>
    <property type="match status" value="1"/>
</dbReference>
<dbReference type="InterPro" id="IPR000504">
    <property type="entry name" value="RRM_dom"/>
</dbReference>
<dbReference type="Gene3D" id="3.30.70.330">
    <property type="match status" value="1"/>
</dbReference>
<dbReference type="EMBL" id="GGEC01032562">
    <property type="protein sequence ID" value="MBX13046.1"/>
    <property type="molecule type" value="Transcribed_RNA"/>
</dbReference>
<reference evidence="7" key="1">
    <citation type="submission" date="2018-02" db="EMBL/GenBank/DDBJ databases">
        <title>Rhizophora mucronata_Transcriptome.</title>
        <authorList>
            <person name="Meera S.P."/>
            <person name="Sreeshan A."/>
            <person name="Augustine A."/>
        </authorList>
    </citation>
    <scope>NUCLEOTIDE SEQUENCE</scope>
    <source>
        <tissue evidence="7">Leaf</tissue>
    </source>
</reference>
<protein>
    <recommendedName>
        <fullName evidence="6">C3H1-type domain-containing protein</fullName>
    </recommendedName>
</protein>
<feature type="compositionally biased region" description="Low complexity" evidence="5">
    <location>
        <begin position="41"/>
        <end position="55"/>
    </location>
</feature>
<dbReference type="GO" id="GO:0003723">
    <property type="term" value="F:RNA binding"/>
    <property type="evidence" value="ECO:0007669"/>
    <property type="project" value="InterPro"/>
</dbReference>
<dbReference type="AlphaFoldDB" id="A0A2P2L534"/>
<dbReference type="Gene3D" id="3.40.50.150">
    <property type="entry name" value="Vaccinia Virus protein VP39"/>
    <property type="match status" value="1"/>
</dbReference>
<evidence type="ECO:0000256" key="1">
    <source>
        <dbReference type="ARBA" id="ARBA00022723"/>
    </source>
</evidence>
<feature type="zinc finger region" description="C3H1-type" evidence="4">
    <location>
        <begin position="84"/>
        <end position="113"/>
    </location>
</feature>
<dbReference type="InterPro" id="IPR035979">
    <property type="entry name" value="RBD_domain_sf"/>
</dbReference>
<dbReference type="Gene3D" id="4.10.1000.10">
    <property type="entry name" value="Zinc finger, CCCH-type"/>
    <property type="match status" value="1"/>
</dbReference>
<keyword evidence="2 4" id="KW-0863">Zinc-finger</keyword>
<accession>A0A2P2L534</accession>
<dbReference type="SUPFAM" id="SSF53335">
    <property type="entry name" value="S-adenosyl-L-methionine-dependent methyltransferases"/>
    <property type="match status" value="1"/>
</dbReference>
<dbReference type="GO" id="GO:0008270">
    <property type="term" value="F:zinc ion binding"/>
    <property type="evidence" value="ECO:0007669"/>
    <property type="project" value="UniProtKB-KW"/>
</dbReference>